<proteinExistence type="predicted"/>
<comment type="caution">
    <text evidence="2">The sequence shown here is derived from an EMBL/GenBank/DDBJ whole genome shotgun (WGS) entry which is preliminary data.</text>
</comment>
<keyword evidence="3" id="KW-1185">Reference proteome</keyword>
<sequence length="252" mass="29167">MVPSKEKRSVPLLHLQSLSLYYYHKIERLLQLLYVPVLTELALQDDRNHDNLPLIRPSTSLAGFVEFHDIKDFVECIKQLPNLRHLVIAKPTSDSSYGYQQREEDRSHGFKEDLLVRLTPRMVHAEATSSNSSEAQSASDDPPSRRTAMRLECLCPFLERFDFLERRNYVNNGHLTLRTVIPFVSAKWEMSKDHPHLVSKLKHLTLPTRTLPNKSVKKALKEWRVHAGLVLEIAYPYLKASQKSEHLCEYGI</sequence>
<evidence type="ECO:0000256" key="1">
    <source>
        <dbReference type="SAM" id="MobiDB-lite"/>
    </source>
</evidence>
<evidence type="ECO:0000313" key="3">
    <source>
        <dbReference type="Proteomes" id="UP000521943"/>
    </source>
</evidence>
<name>A0A8H6M4I6_9AGAR</name>
<evidence type="ECO:0000313" key="2">
    <source>
        <dbReference type="EMBL" id="KAF6755358.1"/>
    </source>
</evidence>
<dbReference type="Proteomes" id="UP000521943">
    <property type="component" value="Unassembled WGS sequence"/>
</dbReference>
<accession>A0A8H6M4I6</accession>
<dbReference type="AlphaFoldDB" id="A0A8H6M4I6"/>
<dbReference type="EMBL" id="JACGCI010000030">
    <property type="protein sequence ID" value="KAF6755358.1"/>
    <property type="molecule type" value="Genomic_DNA"/>
</dbReference>
<feature type="compositionally biased region" description="Low complexity" evidence="1">
    <location>
        <begin position="126"/>
        <end position="139"/>
    </location>
</feature>
<feature type="region of interest" description="Disordered" evidence="1">
    <location>
        <begin position="126"/>
        <end position="145"/>
    </location>
</feature>
<gene>
    <name evidence="2" type="ORF">DFP72DRAFT_1067650</name>
</gene>
<dbReference type="OrthoDB" id="3365698at2759"/>
<organism evidence="2 3">
    <name type="scientific">Ephemerocybe angulata</name>
    <dbReference type="NCBI Taxonomy" id="980116"/>
    <lineage>
        <taxon>Eukaryota</taxon>
        <taxon>Fungi</taxon>
        <taxon>Dikarya</taxon>
        <taxon>Basidiomycota</taxon>
        <taxon>Agaricomycotina</taxon>
        <taxon>Agaricomycetes</taxon>
        <taxon>Agaricomycetidae</taxon>
        <taxon>Agaricales</taxon>
        <taxon>Agaricineae</taxon>
        <taxon>Psathyrellaceae</taxon>
        <taxon>Ephemerocybe</taxon>
    </lineage>
</organism>
<protein>
    <submittedName>
        <fullName evidence="2">Uncharacterized protein</fullName>
    </submittedName>
</protein>
<reference evidence="2 3" key="1">
    <citation type="submission" date="2020-07" db="EMBL/GenBank/DDBJ databases">
        <title>Comparative genomics of pyrophilous fungi reveals a link between fire events and developmental genes.</title>
        <authorList>
            <consortium name="DOE Joint Genome Institute"/>
            <person name="Steindorff A.S."/>
            <person name="Carver A."/>
            <person name="Calhoun S."/>
            <person name="Stillman K."/>
            <person name="Liu H."/>
            <person name="Lipzen A."/>
            <person name="Pangilinan J."/>
            <person name="Labutti K."/>
            <person name="Bruns T.D."/>
            <person name="Grigoriev I.V."/>
        </authorList>
    </citation>
    <scope>NUCLEOTIDE SEQUENCE [LARGE SCALE GENOMIC DNA]</scope>
    <source>
        <strain evidence="2 3">CBS 144469</strain>
    </source>
</reference>